<evidence type="ECO:0000313" key="1">
    <source>
        <dbReference type="EMBL" id="SVC89316.1"/>
    </source>
</evidence>
<organism evidence="1">
    <name type="scientific">marine metagenome</name>
    <dbReference type="NCBI Taxonomy" id="408172"/>
    <lineage>
        <taxon>unclassified sequences</taxon>
        <taxon>metagenomes</taxon>
        <taxon>ecological metagenomes</taxon>
    </lineage>
</organism>
<reference evidence="1" key="1">
    <citation type="submission" date="2018-05" db="EMBL/GenBank/DDBJ databases">
        <authorList>
            <person name="Lanie J.A."/>
            <person name="Ng W.-L."/>
            <person name="Kazmierczak K.M."/>
            <person name="Andrzejewski T.M."/>
            <person name="Davidsen T.M."/>
            <person name="Wayne K.J."/>
            <person name="Tettelin H."/>
            <person name="Glass J.I."/>
            <person name="Rusch D."/>
            <person name="Podicherti R."/>
            <person name="Tsui H.-C.T."/>
            <person name="Winkler M.E."/>
        </authorList>
    </citation>
    <scope>NUCLEOTIDE SEQUENCE</scope>
</reference>
<sequence>MVNSSYNMGLIHTTHYLDFPSNSWKQTSVNPTIFEAIIQNTVLVIRDISHREQELVFKKGGKIKYMRTVGKYRLTWNDEDLLTN</sequence>
<protein>
    <submittedName>
        <fullName evidence="1">Uncharacterized protein</fullName>
    </submittedName>
</protein>
<accession>A0A382QV34</accession>
<name>A0A382QV34_9ZZZZ</name>
<dbReference type="AlphaFoldDB" id="A0A382QV34"/>
<dbReference type="EMBL" id="UINC01117114">
    <property type="protein sequence ID" value="SVC89316.1"/>
    <property type="molecule type" value="Genomic_DNA"/>
</dbReference>
<proteinExistence type="predicted"/>
<gene>
    <name evidence="1" type="ORF">METZ01_LOCUS342170</name>
</gene>